<evidence type="ECO:0000313" key="4">
    <source>
        <dbReference type="Proteomes" id="UP000302139"/>
    </source>
</evidence>
<protein>
    <recommendedName>
        <fullName evidence="5">Sortase</fullName>
    </recommendedName>
</protein>
<dbReference type="Proteomes" id="UP000299211">
    <property type="component" value="Unassembled WGS sequence"/>
</dbReference>
<comment type="caution">
    <text evidence="1">The sequence shown here is derived from an EMBL/GenBank/DDBJ whole genome shotgun (WGS) entry which is preliminary data.</text>
</comment>
<reference evidence="2 3" key="1">
    <citation type="submission" date="2019-04" db="EMBL/GenBank/DDBJ databases">
        <title>Draft genome sequences of Streptomyces avermitilis ATCC 31267.</title>
        <authorList>
            <person name="Komaki H."/>
            <person name="Tamura T."/>
            <person name="Hosoyama A."/>
        </authorList>
    </citation>
    <scope>NUCLEOTIDE SEQUENCE [LARGE SCALE GENOMIC DNA]</scope>
    <source>
        <strain evidence="2 3">ATCC 31267</strain>
    </source>
</reference>
<dbReference type="EMBL" id="BJHY01000001">
    <property type="protein sequence ID" value="GDY70944.1"/>
    <property type="molecule type" value="Genomic_DNA"/>
</dbReference>
<sequence length="187" mass="19503">MSVASSVEHKRGTAQTGRSLLHWRITLRNRHVGVGIGLVIGVLSLQSPAAAGDSDIRILPGNASPGSTVTVSTTACGPDVTYGKGESEAGGQFHLFEGDHKGELTGEFQIPEGEKPDTDTVTVKCPPRTKITDTYQITGRQPNGAVEAGFGDANDTDTQVAVGGVLLAAAATGCLVRMRRRLPGNRI</sequence>
<dbReference type="Proteomes" id="UP000302139">
    <property type="component" value="Unassembled WGS sequence"/>
</dbReference>
<accession>A0A4D4M9U8</accession>
<evidence type="ECO:0000313" key="1">
    <source>
        <dbReference type="EMBL" id="GDY68680.1"/>
    </source>
</evidence>
<evidence type="ECO:0000313" key="2">
    <source>
        <dbReference type="EMBL" id="GDY70944.1"/>
    </source>
</evidence>
<dbReference type="EMBL" id="BJHX01000001">
    <property type="protein sequence ID" value="GDY68680.1"/>
    <property type="molecule type" value="Genomic_DNA"/>
</dbReference>
<gene>
    <name evidence="1" type="ORF">SAV14893_080730</name>
    <name evidence="2" type="ORF">SAV31267_004290</name>
</gene>
<evidence type="ECO:0008006" key="5">
    <source>
        <dbReference type="Google" id="ProtNLM"/>
    </source>
</evidence>
<organism evidence="1 4">
    <name type="scientific">Streptomyces avermitilis</name>
    <dbReference type="NCBI Taxonomy" id="33903"/>
    <lineage>
        <taxon>Bacteria</taxon>
        <taxon>Bacillati</taxon>
        <taxon>Actinomycetota</taxon>
        <taxon>Actinomycetes</taxon>
        <taxon>Kitasatosporales</taxon>
        <taxon>Streptomycetaceae</taxon>
        <taxon>Streptomyces</taxon>
    </lineage>
</organism>
<evidence type="ECO:0000313" key="3">
    <source>
        <dbReference type="Proteomes" id="UP000299211"/>
    </source>
</evidence>
<proteinExistence type="predicted"/>
<name>A0A4D4M9U8_STRAX</name>
<dbReference type="AlphaFoldDB" id="A0A4D4M9U8"/>
<reference evidence="1 4" key="2">
    <citation type="submission" date="2019-04" db="EMBL/GenBank/DDBJ databases">
        <title>Draft genome sequences of Streptomyces avermitilis NBRC 14893.</title>
        <authorList>
            <person name="Komaki H."/>
            <person name="Tamura T."/>
            <person name="Hosoyama A."/>
        </authorList>
    </citation>
    <scope>NUCLEOTIDE SEQUENCE [LARGE SCALE GENOMIC DNA]</scope>
    <source>
        <strain evidence="1 4">NBRC 14893</strain>
    </source>
</reference>